<name>A0A8B7N3E5_HYAAZ</name>
<dbReference type="PANTHER" id="PTHR32073:SF10">
    <property type="entry name" value="FAM69 PROTEIN-KINASE DOMAIN-CONTAINING PROTEIN"/>
    <property type="match status" value="1"/>
</dbReference>
<gene>
    <name evidence="4" type="primary">LOC108666075</name>
</gene>
<organism evidence="3 4">
    <name type="scientific">Hyalella azteca</name>
    <name type="common">Amphipod</name>
    <dbReference type="NCBI Taxonomy" id="294128"/>
    <lineage>
        <taxon>Eukaryota</taxon>
        <taxon>Metazoa</taxon>
        <taxon>Ecdysozoa</taxon>
        <taxon>Arthropoda</taxon>
        <taxon>Crustacea</taxon>
        <taxon>Multicrustacea</taxon>
        <taxon>Malacostraca</taxon>
        <taxon>Eumalacostraca</taxon>
        <taxon>Peracarida</taxon>
        <taxon>Amphipoda</taxon>
        <taxon>Senticaudata</taxon>
        <taxon>Talitrida</taxon>
        <taxon>Talitroidea</taxon>
        <taxon>Hyalellidae</taxon>
        <taxon>Hyalella</taxon>
    </lineage>
</organism>
<comment type="similarity">
    <text evidence="1">Belongs to the DIPK family.</text>
</comment>
<evidence type="ECO:0000313" key="3">
    <source>
        <dbReference type="Proteomes" id="UP000694843"/>
    </source>
</evidence>
<dbReference type="AlphaFoldDB" id="A0A8B7N3E5"/>
<dbReference type="GeneID" id="108666075"/>
<feature type="compositionally biased region" description="Basic and acidic residues" evidence="2">
    <location>
        <begin position="173"/>
        <end position="187"/>
    </location>
</feature>
<feature type="compositionally biased region" description="Acidic residues" evidence="2">
    <location>
        <begin position="158"/>
        <end position="172"/>
    </location>
</feature>
<evidence type="ECO:0000256" key="1">
    <source>
        <dbReference type="ARBA" id="ARBA00006338"/>
    </source>
</evidence>
<feature type="region of interest" description="Disordered" evidence="2">
    <location>
        <begin position="1"/>
        <end position="46"/>
    </location>
</feature>
<feature type="compositionally biased region" description="Polar residues" evidence="2">
    <location>
        <begin position="1"/>
        <end position="26"/>
    </location>
</feature>
<accession>A0A8B7N3E5</accession>
<dbReference type="Proteomes" id="UP000694843">
    <property type="component" value="Unplaced"/>
</dbReference>
<dbReference type="OrthoDB" id="6348022at2759"/>
<feature type="region of interest" description="Disordered" evidence="2">
    <location>
        <begin position="158"/>
        <end position="187"/>
    </location>
</feature>
<dbReference type="InterPro" id="IPR020519">
    <property type="entry name" value="DIPK2A/B"/>
</dbReference>
<sequence>MADSHIPSTAKPQPSSSHRDTNSIPNKPSLDKTIYNNRRKQQQSFKEDFVERRYTGSRSLAVAPSVAHTCAHEDLFAHFMYASACAFVLSDDPQHHGMNFFPELQGRRSSQVKGLLHSAPQDVAVHMAQLLQACVHETSGGERLRAVEELKDLLAEEGGLEDEDVDYEDEYSEGEKSNGEEPAADRVRAGGAIAGLIYDYERKHKTL</sequence>
<keyword evidence="3" id="KW-1185">Reference proteome</keyword>
<dbReference type="RefSeq" id="XP_018008377.1">
    <property type="nucleotide sequence ID" value="XM_018152888.2"/>
</dbReference>
<dbReference type="KEGG" id="hazt:108666075"/>
<proteinExistence type="inferred from homology"/>
<dbReference type="PANTHER" id="PTHR32073">
    <property type="entry name" value="GH11358P"/>
    <property type="match status" value="1"/>
</dbReference>
<evidence type="ECO:0000256" key="2">
    <source>
        <dbReference type="SAM" id="MobiDB-lite"/>
    </source>
</evidence>
<evidence type="ECO:0000313" key="4">
    <source>
        <dbReference type="RefSeq" id="XP_018008377.1"/>
    </source>
</evidence>
<reference evidence="4" key="1">
    <citation type="submission" date="2025-08" db="UniProtKB">
        <authorList>
            <consortium name="RefSeq"/>
        </authorList>
    </citation>
    <scope>IDENTIFICATION</scope>
    <source>
        <tissue evidence="4">Whole organism</tissue>
    </source>
</reference>
<protein>
    <submittedName>
        <fullName evidence="4">Uncharacterized protein LOC108666075</fullName>
    </submittedName>
</protein>